<gene>
    <name evidence="3" type="ORF">H6B30_14650</name>
</gene>
<name>A0A939B5U5_9BACT</name>
<feature type="chain" id="PRO_5037602787" description="DUF5723 domain-containing protein" evidence="1">
    <location>
        <begin position="25"/>
        <end position="470"/>
    </location>
</feature>
<evidence type="ECO:0000256" key="1">
    <source>
        <dbReference type="SAM" id="SignalP"/>
    </source>
</evidence>
<feature type="domain" description="DUF5723" evidence="2">
    <location>
        <begin position="44"/>
        <end position="443"/>
    </location>
</feature>
<keyword evidence="4" id="KW-1185">Reference proteome</keyword>
<evidence type="ECO:0000313" key="3">
    <source>
        <dbReference type="EMBL" id="MBM6662965.1"/>
    </source>
</evidence>
<dbReference type="InterPro" id="IPR043781">
    <property type="entry name" value="DUF5723"/>
</dbReference>
<evidence type="ECO:0000259" key="2">
    <source>
        <dbReference type="Pfam" id="PF18990"/>
    </source>
</evidence>
<evidence type="ECO:0000313" key="4">
    <source>
        <dbReference type="Proteomes" id="UP000764045"/>
    </source>
</evidence>
<dbReference type="RefSeq" id="WP_205111905.1">
    <property type="nucleotide sequence ID" value="NZ_JACJJL010000037.1"/>
</dbReference>
<dbReference type="AlphaFoldDB" id="A0A939B5U5"/>
<keyword evidence="1" id="KW-0732">Signal</keyword>
<feature type="signal peptide" evidence="1">
    <location>
        <begin position="1"/>
        <end position="24"/>
    </location>
</feature>
<comment type="caution">
    <text evidence="3">The sequence shown here is derived from an EMBL/GenBank/DDBJ whole genome shotgun (WGS) entry which is preliminary data.</text>
</comment>
<sequence length="470" mass="51485">MKLSHHYKYIMAAAMALCGGGAMAQGLNSAYFTKDYKFRHTMNPALANEQNYVSIPALGSINVNLRGNFGYQDVIMDNPMYPATSDKKMTTFMNPYISVADALDGFSSGRNRIVGDVSIMVLSAGFRAFGGYNTIELNSRTSFGMSLPYELFEFAKNTGNRTYDMGDINVGAMSYVELGFGHSRKINEKLRVGAKFKLLFGAARADLKMEDMKADLAGTDKWTLTGKATADVSMKGFKYESEQKDYNDEALGSYEQVNDVDIDGPGLGGFGIAFDLGGEYKIDEDWTVSAALLDLGFIHWNNNARAASSGEPFEFDGFHDVAVSSDHGEELDVKADRYGDQLTDFAHLQDQGEQGGRTTGLGATLNLGCSYNLPVYRPMTFGFLSSTRINGPYTWTEGRLSANWEPLGWLNGGVNMSVNSFTTSFGWVLNIHPKGFNFFVGMDHILGKQSKEGIPLSSNASLTVGMNVTW</sequence>
<proteinExistence type="predicted"/>
<organism evidence="3 4">
    <name type="scientific">Marseilla massiliensis</name>
    <dbReference type="NCBI Taxonomy" id="1841864"/>
    <lineage>
        <taxon>Bacteria</taxon>
        <taxon>Pseudomonadati</taxon>
        <taxon>Bacteroidota</taxon>
        <taxon>Bacteroidia</taxon>
        <taxon>Bacteroidales</taxon>
        <taxon>Prevotellaceae</taxon>
        <taxon>Marseilla</taxon>
    </lineage>
</organism>
<protein>
    <recommendedName>
        <fullName evidence="2">DUF5723 domain-containing protein</fullName>
    </recommendedName>
</protein>
<dbReference type="Proteomes" id="UP000764045">
    <property type="component" value="Unassembled WGS sequence"/>
</dbReference>
<dbReference type="Pfam" id="PF18990">
    <property type="entry name" value="DUF5723"/>
    <property type="match status" value="1"/>
</dbReference>
<accession>A0A939B5U5</accession>
<dbReference type="EMBL" id="JACJJL010000037">
    <property type="protein sequence ID" value="MBM6662965.1"/>
    <property type="molecule type" value="Genomic_DNA"/>
</dbReference>
<reference evidence="3 4" key="1">
    <citation type="journal article" date="2021" name="Sci. Rep.">
        <title>The distribution of antibiotic resistance genes in chicken gut microbiota commensals.</title>
        <authorList>
            <person name="Juricova H."/>
            <person name="Matiasovicova J."/>
            <person name="Kubasova T."/>
            <person name="Cejkova D."/>
            <person name="Rychlik I."/>
        </authorList>
    </citation>
    <scope>NUCLEOTIDE SEQUENCE [LARGE SCALE GENOMIC DNA]</scope>
    <source>
        <strain evidence="3 4">An819</strain>
    </source>
</reference>